<proteinExistence type="predicted"/>
<protein>
    <submittedName>
        <fullName evidence="1">Uncharacterized protein</fullName>
    </submittedName>
</protein>
<dbReference type="EMBL" id="ML210273">
    <property type="protein sequence ID" value="TFK21276.1"/>
    <property type="molecule type" value="Genomic_DNA"/>
</dbReference>
<accession>A0A5C3KLX0</accession>
<dbReference type="AlphaFoldDB" id="A0A5C3KLX0"/>
<keyword evidence="2" id="KW-1185">Reference proteome</keyword>
<gene>
    <name evidence="1" type="ORF">FA15DRAFT_672714</name>
</gene>
<organism evidence="1 2">
    <name type="scientific">Coprinopsis marcescibilis</name>
    <name type="common">Agaric fungus</name>
    <name type="synonym">Psathyrella marcescibilis</name>
    <dbReference type="NCBI Taxonomy" id="230819"/>
    <lineage>
        <taxon>Eukaryota</taxon>
        <taxon>Fungi</taxon>
        <taxon>Dikarya</taxon>
        <taxon>Basidiomycota</taxon>
        <taxon>Agaricomycotina</taxon>
        <taxon>Agaricomycetes</taxon>
        <taxon>Agaricomycetidae</taxon>
        <taxon>Agaricales</taxon>
        <taxon>Agaricineae</taxon>
        <taxon>Psathyrellaceae</taxon>
        <taxon>Coprinopsis</taxon>
    </lineage>
</organism>
<dbReference type="Proteomes" id="UP000307440">
    <property type="component" value="Unassembled WGS sequence"/>
</dbReference>
<name>A0A5C3KLX0_COPMA</name>
<reference evidence="1 2" key="1">
    <citation type="journal article" date="2019" name="Nat. Ecol. Evol.">
        <title>Megaphylogeny resolves global patterns of mushroom evolution.</title>
        <authorList>
            <person name="Varga T."/>
            <person name="Krizsan K."/>
            <person name="Foldi C."/>
            <person name="Dima B."/>
            <person name="Sanchez-Garcia M."/>
            <person name="Sanchez-Ramirez S."/>
            <person name="Szollosi G.J."/>
            <person name="Szarkandi J.G."/>
            <person name="Papp V."/>
            <person name="Albert L."/>
            <person name="Andreopoulos W."/>
            <person name="Angelini C."/>
            <person name="Antonin V."/>
            <person name="Barry K.W."/>
            <person name="Bougher N.L."/>
            <person name="Buchanan P."/>
            <person name="Buyck B."/>
            <person name="Bense V."/>
            <person name="Catcheside P."/>
            <person name="Chovatia M."/>
            <person name="Cooper J."/>
            <person name="Damon W."/>
            <person name="Desjardin D."/>
            <person name="Finy P."/>
            <person name="Geml J."/>
            <person name="Haridas S."/>
            <person name="Hughes K."/>
            <person name="Justo A."/>
            <person name="Karasinski D."/>
            <person name="Kautmanova I."/>
            <person name="Kiss B."/>
            <person name="Kocsube S."/>
            <person name="Kotiranta H."/>
            <person name="LaButti K.M."/>
            <person name="Lechner B.E."/>
            <person name="Liimatainen K."/>
            <person name="Lipzen A."/>
            <person name="Lukacs Z."/>
            <person name="Mihaltcheva S."/>
            <person name="Morgado L.N."/>
            <person name="Niskanen T."/>
            <person name="Noordeloos M.E."/>
            <person name="Ohm R.A."/>
            <person name="Ortiz-Santana B."/>
            <person name="Ovrebo C."/>
            <person name="Racz N."/>
            <person name="Riley R."/>
            <person name="Savchenko A."/>
            <person name="Shiryaev A."/>
            <person name="Soop K."/>
            <person name="Spirin V."/>
            <person name="Szebenyi C."/>
            <person name="Tomsovsky M."/>
            <person name="Tulloss R.E."/>
            <person name="Uehling J."/>
            <person name="Grigoriev I.V."/>
            <person name="Vagvolgyi C."/>
            <person name="Papp T."/>
            <person name="Martin F.M."/>
            <person name="Miettinen O."/>
            <person name="Hibbett D.S."/>
            <person name="Nagy L.G."/>
        </authorList>
    </citation>
    <scope>NUCLEOTIDE SEQUENCE [LARGE SCALE GENOMIC DNA]</scope>
    <source>
        <strain evidence="1 2">CBS 121175</strain>
    </source>
</reference>
<evidence type="ECO:0000313" key="1">
    <source>
        <dbReference type="EMBL" id="TFK21276.1"/>
    </source>
</evidence>
<evidence type="ECO:0000313" key="2">
    <source>
        <dbReference type="Proteomes" id="UP000307440"/>
    </source>
</evidence>
<sequence length="63" mass="6487">MFSTCSPIIAEPGLSIQYRDGASPSPACPALSSSPAACTNDSAPQCCHCGWRGSHSPDCPFKS</sequence>